<accession>A0A392M4X3</accession>
<keyword evidence="2" id="KW-1185">Reference proteome</keyword>
<gene>
    <name evidence="1" type="ORF">A2U01_0002920</name>
</gene>
<reference evidence="1 2" key="1">
    <citation type="journal article" date="2018" name="Front. Plant Sci.">
        <title>Red Clover (Trifolium pratense) and Zigzag Clover (T. medium) - A Picture of Genomic Similarities and Differences.</title>
        <authorList>
            <person name="Dluhosova J."/>
            <person name="Istvanek J."/>
            <person name="Nedelnik J."/>
            <person name="Repkova J."/>
        </authorList>
    </citation>
    <scope>NUCLEOTIDE SEQUENCE [LARGE SCALE GENOMIC DNA]</scope>
    <source>
        <strain evidence="2">cv. 10/8</strain>
        <tissue evidence="1">Leaf</tissue>
    </source>
</reference>
<name>A0A392M4X3_9FABA</name>
<dbReference type="Proteomes" id="UP000265520">
    <property type="component" value="Unassembled WGS sequence"/>
</dbReference>
<dbReference type="EMBL" id="LXQA010003235">
    <property type="protein sequence ID" value="MCH82123.1"/>
    <property type="molecule type" value="Genomic_DNA"/>
</dbReference>
<organism evidence="1 2">
    <name type="scientific">Trifolium medium</name>
    <dbReference type="NCBI Taxonomy" id="97028"/>
    <lineage>
        <taxon>Eukaryota</taxon>
        <taxon>Viridiplantae</taxon>
        <taxon>Streptophyta</taxon>
        <taxon>Embryophyta</taxon>
        <taxon>Tracheophyta</taxon>
        <taxon>Spermatophyta</taxon>
        <taxon>Magnoliopsida</taxon>
        <taxon>eudicotyledons</taxon>
        <taxon>Gunneridae</taxon>
        <taxon>Pentapetalae</taxon>
        <taxon>rosids</taxon>
        <taxon>fabids</taxon>
        <taxon>Fabales</taxon>
        <taxon>Fabaceae</taxon>
        <taxon>Papilionoideae</taxon>
        <taxon>50 kb inversion clade</taxon>
        <taxon>NPAAA clade</taxon>
        <taxon>Hologalegina</taxon>
        <taxon>IRL clade</taxon>
        <taxon>Trifolieae</taxon>
        <taxon>Trifolium</taxon>
    </lineage>
</organism>
<sequence length="93" mass="10565">MGRGATKRDIGLPNNSTLHYWGDSIQTSIRKKAVIPVEIEEPSRRNEQPLEEEMNDEALREELDLLEEIRTGASLREATLKQKIGARHDAKVN</sequence>
<evidence type="ECO:0000313" key="2">
    <source>
        <dbReference type="Proteomes" id="UP000265520"/>
    </source>
</evidence>
<dbReference type="AlphaFoldDB" id="A0A392M4X3"/>
<proteinExistence type="predicted"/>
<protein>
    <submittedName>
        <fullName evidence="1">Uncharacterized protein</fullName>
    </submittedName>
</protein>
<comment type="caution">
    <text evidence="1">The sequence shown here is derived from an EMBL/GenBank/DDBJ whole genome shotgun (WGS) entry which is preliminary data.</text>
</comment>
<evidence type="ECO:0000313" key="1">
    <source>
        <dbReference type="EMBL" id="MCH82123.1"/>
    </source>
</evidence>